<keyword evidence="4" id="KW-1185">Reference proteome</keyword>
<dbReference type="InterPro" id="IPR008987">
    <property type="entry name" value="Baseplate_struct_prot_Gp9/10_N"/>
</dbReference>
<reference evidence="3" key="1">
    <citation type="submission" date="2015-06" db="EMBL/GenBank/DDBJ databases">
        <title>Genomic characterization of STP4-a, a novel T4 virulent phage infecting Salmonella.</title>
        <authorList>
            <person name="Li M."/>
            <person name="Wang J."/>
            <person name="Lin H."/>
            <person name="Han F."/>
        </authorList>
    </citation>
    <scope>NUCLEOTIDE SEQUENCE [LARGE SCALE GENOMIC DNA]</scope>
</reference>
<dbReference type="Pfam" id="PF07880">
    <property type="entry name" value="T4_gp9_10_N"/>
    <property type="match status" value="1"/>
</dbReference>
<dbReference type="GO" id="GO:0019076">
    <property type="term" value="P:viral release from host cell"/>
    <property type="evidence" value="ECO:0007669"/>
    <property type="project" value="InterPro"/>
</dbReference>
<evidence type="ECO:0000259" key="1">
    <source>
        <dbReference type="Pfam" id="PF07880"/>
    </source>
</evidence>
<dbReference type="GeneID" id="23681161"/>
<protein>
    <submittedName>
        <fullName evidence="3">Baseplate wedge tail fiber connector</fullName>
    </submittedName>
</protein>
<accession>A0A0B4LAC3</accession>
<dbReference type="Gene3D" id="2.60.120.640">
    <property type="entry name" value="gp9"/>
    <property type="match status" value="1"/>
</dbReference>
<dbReference type="InterPro" id="IPR027411">
    <property type="entry name" value="Gp9/Gp10_mid_dom_sf"/>
</dbReference>
<dbReference type="InterPro" id="IPR027412">
    <property type="entry name" value="Gp9_C_dom_sf"/>
</dbReference>
<proteinExistence type="predicted"/>
<gene>
    <name evidence="3" type="ORF">STP4a_144</name>
</gene>
<dbReference type="Proteomes" id="UP000032000">
    <property type="component" value="Segment"/>
</dbReference>
<dbReference type="KEGG" id="vg:23681161"/>
<name>A0A0B4LAC3_9CAUD</name>
<dbReference type="InterPro" id="IPR056391">
    <property type="entry name" value="Baseplate_gp9_C"/>
</dbReference>
<feature type="domain" description="Baseplate structural protein Gp9/Gp10 N-terminal" evidence="1">
    <location>
        <begin position="7"/>
        <end position="170"/>
    </location>
</feature>
<feature type="domain" description="Baseplate protein gp9-like C-terminal" evidence="2">
    <location>
        <begin position="172"/>
        <end position="268"/>
    </location>
</feature>
<dbReference type="InterPro" id="IPR036240">
    <property type="entry name" value="Gp9-like_sf"/>
</dbReference>
<sequence length="290" mass="31275">MYNQEPKQLIDVGEIGNASTGDILFDGGLKLNSNMNAIYNSFGDQRKMSLDSGQGTTGQVIHATGYYQKSENPAVDFQTPVQNGSMHDIDTSAGPVVVRLDQGVRGEGVFFINSSGSISVQNPLTIEPKDNFVGISGPLVVTSPFSEIKVWCISDDGGRSVWNYSIRNMFGDYHDPVQGTWQIPVAGVVDFPLFHKNEYIASKLLVTSRSNDGKRIKSSEINILIDVVTNTVISTEYAVMRVGALTEEDDIVTYSFSISGTGMITMTANGASGLRVAVKSITTQKIGAAQ</sequence>
<dbReference type="Pfam" id="PF23618">
    <property type="entry name" value="T4_gp9_10_C"/>
    <property type="match status" value="1"/>
</dbReference>
<evidence type="ECO:0000313" key="4">
    <source>
        <dbReference type="Proteomes" id="UP000032000"/>
    </source>
</evidence>
<dbReference type="Gene3D" id="1.20.5.960">
    <property type="entry name" value="Bacteriophage t4 gene product 9 (gp9)"/>
    <property type="match status" value="1"/>
</dbReference>
<evidence type="ECO:0000313" key="3">
    <source>
        <dbReference type="EMBL" id="AHJ86998.1"/>
    </source>
</evidence>
<organism evidence="3 4">
    <name type="scientific">Salmonella phage STP4-a</name>
    <dbReference type="NCBI Taxonomy" id="1445860"/>
    <lineage>
        <taxon>Viruses</taxon>
        <taxon>Duplodnaviria</taxon>
        <taxon>Heunggongvirae</taxon>
        <taxon>Uroviricota</taxon>
        <taxon>Caudoviricetes</taxon>
        <taxon>Pantevenvirales</taxon>
        <taxon>Straboviridae</taxon>
        <taxon>Tevenvirinae</taxon>
        <taxon>Gelderlandvirus</taxon>
        <taxon>Gelderlandvirus stp4a</taxon>
    </lineage>
</organism>
<dbReference type="Gene3D" id="2.60.40.1680">
    <property type="entry name" value="4-oxalocrotonate tautomerase-like"/>
    <property type="match status" value="1"/>
</dbReference>
<dbReference type="RefSeq" id="YP_009126351.1">
    <property type="nucleotide sequence ID" value="NC_026607.2"/>
</dbReference>
<dbReference type="SUPFAM" id="SSF50017">
    <property type="entry name" value="gp9"/>
    <property type="match status" value="1"/>
</dbReference>
<dbReference type="EMBL" id="KJ000058">
    <property type="protein sequence ID" value="AHJ86998.1"/>
    <property type="molecule type" value="Genomic_DNA"/>
</dbReference>
<evidence type="ECO:0000259" key="2">
    <source>
        <dbReference type="Pfam" id="PF23618"/>
    </source>
</evidence>